<keyword evidence="4" id="KW-0464">Manganese</keyword>
<dbReference type="RefSeq" id="WP_005949712.1">
    <property type="nucleotide sequence ID" value="NZ_CP028103.1"/>
</dbReference>
<dbReference type="PANTHER" id="PTHR11358">
    <property type="entry name" value="ARGINASE/AGMATINASE"/>
    <property type="match status" value="1"/>
</dbReference>
<evidence type="ECO:0000256" key="6">
    <source>
        <dbReference type="PROSITE-ProRule" id="PRU00742"/>
    </source>
</evidence>
<evidence type="ECO:0000256" key="1">
    <source>
        <dbReference type="ARBA" id="ARBA00022723"/>
    </source>
</evidence>
<proteinExistence type="inferred from homology"/>
<evidence type="ECO:0000256" key="5">
    <source>
        <dbReference type="NCBIfam" id="TIGR01227"/>
    </source>
</evidence>
<evidence type="ECO:0000256" key="4">
    <source>
        <dbReference type="ARBA" id="ARBA00023211"/>
    </source>
</evidence>
<dbReference type="Pfam" id="PF00491">
    <property type="entry name" value="Arginase"/>
    <property type="match status" value="1"/>
</dbReference>
<sequence length="298" mass="33862">MKDLWNGRLDSYEEIDLRLWQVIKEIKEAQEPGGICFIGYNTDEGVVRNLGRKGAEGGSNAIRKAIQSFPRLKGLKVYDYRNLKNKSVEEAQEEYSEKIADVLKKEIFPIGLGGGHDIAYGSYLGIRKAYPDKKIGIINFDAHLDMRPYDNGRTSGTSFKEIMDNDKEVQYAITGFQKSGNTERLIKTAESFNVLILEEEYPEELVIEELKNFIEKVDILYITFCMDVFEASSAPGVSAPVVMGMDPKKGKRLLRFLMRTEKVICVDFAEVNPVYDIDNRTAKLAGCLIYEVMEHIKK</sequence>
<comment type="similarity">
    <text evidence="6">Belongs to the arginase family.</text>
</comment>
<gene>
    <name evidence="7" type="primary">hutG</name>
    <name evidence="7" type="ORF">C4N18_06200</name>
</gene>
<evidence type="ECO:0000256" key="2">
    <source>
        <dbReference type="ARBA" id="ARBA00022801"/>
    </source>
</evidence>
<dbReference type="SUPFAM" id="SSF52768">
    <property type="entry name" value="Arginase/deacetylase"/>
    <property type="match status" value="1"/>
</dbReference>
<evidence type="ECO:0000313" key="7">
    <source>
        <dbReference type="EMBL" id="AVQ30822.1"/>
    </source>
</evidence>
<dbReference type="PANTHER" id="PTHR11358:SF35">
    <property type="entry name" value="FORMIMIDOYLGLUTAMASE"/>
    <property type="match status" value="1"/>
</dbReference>
<accession>A0ABN5JG84</accession>
<dbReference type="InterPro" id="IPR023696">
    <property type="entry name" value="Ureohydrolase_dom_sf"/>
</dbReference>
<dbReference type="PIRSF" id="PIRSF036979">
    <property type="entry name" value="Arginase"/>
    <property type="match status" value="1"/>
</dbReference>
<dbReference type="Proteomes" id="UP000241238">
    <property type="component" value="Chromosome"/>
</dbReference>
<keyword evidence="1" id="KW-0479">Metal-binding</keyword>
<dbReference type="PROSITE" id="PS51409">
    <property type="entry name" value="ARGINASE_2"/>
    <property type="match status" value="1"/>
</dbReference>
<protein>
    <recommendedName>
        <fullName evidence="5">Formimidoylglutamase</fullName>
        <ecNumber evidence="5">3.5.3.8</ecNumber>
    </recommendedName>
</protein>
<dbReference type="InterPro" id="IPR005923">
    <property type="entry name" value="HutG"/>
</dbReference>
<dbReference type="GeneID" id="77467578"/>
<organism evidence="7 8">
    <name type="scientific">Fusobacterium varium ATCC 27725</name>
    <dbReference type="NCBI Taxonomy" id="469618"/>
    <lineage>
        <taxon>Bacteria</taxon>
        <taxon>Fusobacteriati</taxon>
        <taxon>Fusobacteriota</taxon>
        <taxon>Fusobacteriia</taxon>
        <taxon>Fusobacteriales</taxon>
        <taxon>Fusobacteriaceae</taxon>
        <taxon>Fusobacterium</taxon>
    </lineage>
</organism>
<evidence type="ECO:0000256" key="3">
    <source>
        <dbReference type="ARBA" id="ARBA00022808"/>
    </source>
</evidence>
<dbReference type="EMBL" id="CP028103">
    <property type="protein sequence ID" value="AVQ30822.1"/>
    <property type="molecule type" value="Genomic_DNA"/>
</dbReference>
<keyword evidence="8" id="KW-1185">Reference proteome</keyword>
<keyword evidence="3" id="KW-0369">Histidine metabolism</keyword>
<name>A0ABN5JG84_FUSVA</name>
<reference evidence="8" key="1">
    <citation type="journal article" date="2018" name="MSphere">
        <title>Fusobacterium Genomics Using MinION and Illumina Sequencing Enables Genome Completion and Correction.</title>
        <authorList>
            <person name="Todd S.M."/>
            <person name="Settlage R.E."/>
            <person name="Lahmers K.K."/>
            <person name="Slade D.J."/>
        </authorList>
    </citation>
    <scope>NUCLEOTIDE SEQUENCE [LARGE SCALE GENOMIC DNA]</scope>
    <source>
        <strain evidence="8">ATCC 27725</strain>
    </source>
</reference>
<dbReference type="Gene3D" id="3.40.800.10">
    <property type="entry name" value="Ureohydrolase domain"/>
    <property type="match status" value="1"/>
</dbReference>
<keyword evidence="2" id="KW-0378">Hydrolase</keyword>
<dbReference type="InterPro" id="IPR006035">
    <property type="entry name" value="Ureohydrolase"/>
</dbReference>
<dbReference type="NCBIfam" id="TIGR01227">
    <property type="entry name" value="hutG"/>
    <property type="match status" value="1"/>
</dbReference>
<evidence type="ECO:0000313" key="8">
    <source>
        <dbReference type="Proteomes" id="UP000241238"/>
    </source>
</evidence>
<dbReference type="CDD" id="cd09988">
    <property type="entry name" value="Formimidoylglutamase"/>
    <property type="match status" value="1"/>
</dbReference>
<dbReference type="EC" id="3.5.3.8" evidence="5"/>